<organism evidence="1">
    <name type="scientific">marine sediment metagenome</name>
    <dbReference type="NCBI Taxonomy" id="412755"/>
    <lineage>
        <taxon>unclassified sequences</taxon>
        <taxon>metagenomes</taxon>
        <taxon>ecological metagenomes</taxon>
    </lineage>
</organism>
<comment type="caution">
    <text evidence="1">The sequence shown here is derived from an EMBL/GenBank/DDBJ whole genome shotgun (WGS) entry which is preliminary data.</text>
</comment>
<protein>
    <submittedName>
        <fullName evidence="1">Uncharacterized protein</fullName>
    </submittedName>
</protein>
<dbReference type="AlphaFoldDB" id="X1JBN0"/>
<name>X1JBN0_9ZZZZ</name>
<gene>
    <name evidence="1" type="ORF">S03H2_52592</name>
</gene>
<accession>X1JBN0</accession>
<reference evidence="1" key="1">
    <citation type="journal article" date="2014" name="Front. Microbiol.">
        <title>High frequency of phylogenetically diverse reductive dehalogenase-homologous genes in deep subseafloor sedimentary metagenomes.</title>
        <authorList>
            <person name="Kawai M."/>
            <person name="Futagami T."/>
            <person name="Toyoda A."/>
            <person name="Takaki Y."/>
            <person name="Nishi S."/>
            <person name="Hori S."/>
            <person name="Arai W."/>
            <person name="Tsubouchi T."/>
            <person name="Morono Y."/>
            <person name="Uchiyama I."/>
            <person name="Ito T."/>
            <person name="Fujiyama A."/>
            <person name="Inagaki F."/>
            <person name="Takami H."/>
        </authorList>
    </citation>
    <scope>NUCLEOTIDE SEQUENCE</scope>
    <source>
        <strain evidence="1">Expedition CK06-06</strain>
    </source>
</reference>
<dbReference type="EMBL" id="BARU01033412">
    <property type="protein sequence ID" value="GAH67163.1"/>
    <property type="molecule type" value="Genomic_DNA"/>
</dbReference>
<feature type="non-terminal residue" evidence="1">
    <location>
        <position position="33"/>
    </location>
</feature>
<evidence type="ECO:0000313" key="1">
    <source>
        <dbReference type="EMBL" id="GAH67163.1"/>
    </source>
</evidence>
<sequence>MKLGKIFWFDITGEEIHFEFLNMFVAACAFKHL</sequence>
<proteinExistence type="predicted"/>